<evidence type="ECO:0000256" key="2">
    <source>
        <dbReference type="ARBA" id="ARBA00022553"/>
    </source>
</evidence>
<dbReference type="InterPro" id="IPR009081">
    <property type="entry name" value="PP-bd_ACP"/>
</dbReference>
<keyword evidence="2" id="KW-0597">Phosphoprotein</keyword>
<organism evidence="4 5">
    <name type="scientific">Seiridium cardinale</name>
    <dbReference type="NCBI Taxonomy" id="138064"/>
    <lineage>
        <taxon>Eukaryota</taxon>
        <taxon>Fungi</taxon>
        <taxon>Dikarya</taxon>
        <taxon>Ascomycota</taxon>
        <taxon>Pezizomycotina</taxon>
        <taxon>Sordariomycetes</taxon>
        <taxon>Xylariomycetidae</taxon>
        <taxon>Amphisphaeriales</taxon>
        <taxon>Sporocadaceae</taxon>
        <taxon>Seiridium</taxon>
    </lineage>
</organism>
<dbReference type="InterPro" id="IPR020806">
    <property type="entry name" value="PKS_PP-bd"/>
</dbReference>
<dbReference type="Pfam" id="PF00501">
    <property type="entry name" value="AMP-binding"/>
    <property type="match status" value="1"/>
</dbReference>
<feature type="domain" description="Carrier" evidence="3">
    <location>
        <begin position="587"/>
        <end position="663"/>
    </location>
</feature>
<dbReference type="PANTHER" id="PTHR43201">
    <property type="entry name" value="ACYL-COA SYNTHETASE"/>
    <property type="match status" value="1"/>
</dbReference>
<dbReference type="Gene3D" id="3.40.50.12780">
    <property type="entry name" value="N-terminal domain of ligase-like"/>
    <property type="match status" value="1"/>
</dbReference>
<dbReference type="InterPro" id="IPR042099">
    <property type="entry name" value="ANL_N_sf"/>
</dbReference>
<dbReference type="InterPro" id="IPR045851">
    <property type="entry name" value="AMP-bd_C_sf"/>
</dbReference>
<keyword evidence="1" id="KW-0596">Phosphopantetheine</keyword>
<dbReference type="InterPro" id="IPR020845">
    <property type="entry name" value="AMP-binding_CS"/>
</dbReference>
<accession>A0ABR2XGR1</accession>
<evidence type="ECO:0000313" key="5">
    <source>
        <dbReference type="Proteomes" id="UP001465668"/>
    </source>
</evidence>
<protein>
    <submittedName>
        <fullName evidence="4">Carrier domain-containing protein</fullName>
    </submittedName>
</protein>
<dbReference type="InterPro" id="IPR025110">
    <property type="entry name" value="AMP-bd_C"/>
</dbReference>
<evidence type="ECO:0000313" key="4">
    <source>
        <dbReference type="EMBL" id="KAK9772865.1"/>
    </source>
</evidence>
<dbReference type="Pfam" id="PF00550">
    <property type="entry name" value="PP-binding"/>
    <property type="match status" value="1"/>
</dbReference>
<dbReference type="InterPro" id="IPR036736">
    <property type="entry name" value="ACP-like_sf"/>
</dbReference>
<reference evidence="4 5" key="1">
    <citation type="submission" date="2024-02" db="EMBL/GenBank/DDBJ databases">
        <title>First draft genome assembly of two strains of Seiridium cardinale.</title>
        <authorList>
            <person name="Emiliani G."/>
            <person name="Scali E."/>
        </authorList>
    </citation>
    <scope>NUCLEOTIDE SEQUENCE [LARGE SCALE GENOMIC DNA]</scope>
    <source>
        <strain evidence="4 5">BM-138-000479</strain>
    </source>
</reference>
<proteinExistence type="predicted"/>
<dbReference type="PROSITE" id="PS50075">
    <property type="entry name" value="CARRIER"/>
    <property type="match status" value="1"/>
</dbReference>
<dbReference type="Proteomes" id="UP001465668">
    <property type="component" value="Unassembled WGS sequence"/>
</dbReference>
<sequence length="1167" mass="127117">MPAEKVLLSELTTPGPAPSPGPPIWHKFLASAEAEPESLALVAMHQRADLYGFPSMPDEEEVTSGPASPTYLRWSYTTLKRAIVRLVAGLQSIGVDDGTPIISFLPLGAEGALALWAAEALDCIWIPLNARTIANSTEVTHMVRTGLSVAAPAKRPIVLVEDAEAARKIDELRLDQLAGAYKVIVNDQAVSPGWAAFAKLMAEKQHQLSEEVLQCGGHKSSFVVFTSGTTSLPKGVHTTPLTHFERYLEAMWLSPQFAGQPPPRALCAGPTNHVPGRYQQVWPLCMRGTAVYASPAFDLERTAEALVKEKITHVALVPTMIIALANELKQPLKYLREVRVGSAGVLPEVARTCIDQLGAGRVQVGYGMTEGLYIFSGLRPLEELIDDEDIAVGWPQPEATVKICDPETGETVPRGVSGVVHYAGPTAAREYIGGNLADVCYQDADGRHWLNTGDVGRIDDHGRLFLTGRHKDMIIRGGENISPAAIEAVLNTDPAIAALRPQVVGAPDDIAGQVPVVIVLGNVDGKVKQGIMGLVLAKMGPSYLPDDVVSVEDLGLCEYPLTTSGKIQRKELESLVRRRRQTLALDTQTRDVATVVRQVWAKSIGLPPSDLDEDAPIASFGDSITVMRVRAEIRRTLGTAPSIVDILNAESVAALVKLVEAQKPAAGDVDTTLKREGPPQAEDMVHLALDPDGSEFERTKAVVSGTVGKHGFSWDDVEDITPGYDFSSIQRHEEEYETWKFLYGYVIKDTDKATLRRALESTLSHHRVLASFLVDDPALLGGRDILHVLMRQSQRYLDLIIQDDGEMATVDKFHTLLLKTQFASSPGPMAQFFSYTISSTGETALLAAINHTVMDGFSVDLFLEDLDQTLSNPRARPRRVDYKAWADNHYSLRSSLPAQTSVAFHAARLVDLAAHHAAALYPPISRVRARDARACDRAHKPLQANYHTEWIPLSPFEVIRQRHGIQPSVVVKAAIALFNARKTGHTHALFSSLESNRSRFSSFLPTGVVVAQEGADVAGPTYMPVIDVVSIPRNEPVSSFVRRLADDGALLTRHAAAPWYALREAIAPEAGPLIPEIVAAQIFNWLGPIGGGGVFEKIELVDAMVRPKIGVRVMAGESREKGEIFLWVDGDGFGTLNEFKSITQEATQIVRWLVDEGNWDKEVGEII</sequence>
<dbReference type="CDD" id="cd04433">
    <property type="entry name" value="AFD_class_I"/>
    <property type="match status" value="1"/>
</dbReference>
<dbReference type="PROSITE" id="PS00455">
    <property type="entry name" value="AMP_BINDING"/>
    <property type="match status" value="1"/>
</dbReference>
<dbReference type="InterPro" id="IPR000873">
    <property type="entry name" value="AMP-dep_synth/lig_dom"/>
</dbReference>
<dbReference type="SUPFAM" id="SSF52777">
    <property type="entry name" value="CoA-dependent acyltransferases"/>
    <property type="match status" value="2"/>
</dbReference>
<dbReference type="Gene3D" id="3.30.559.10">
    <property type="entry name" value="Chloramphenicol acetyltransferase-like domain"/>
    <property type="match status" value="1"/>
</dbReference>
<dbReference type="InterPro" id="IPR023213">
    <property type="entry name" value="CAT-like_dom_sf"/>
</dbReference>
<evidence type="ECO:0000259" key="3">
    <source>
        <dbReference type="PROSITE" id="PS50075"/>
    </source>
</evidence>
<dbReference type="PANTHER" id="PTHR43201:SF32">
    <property type="entry name" value="2-SUCCINYLBENZOATE--COA LIGASE, CHLOROPLASTIC_PEROXISOMAL"/>
    <property type="match status" value="1"/>
</dbReference>
<dbReference type="Gene3D" id="3.30.559.30">
    <property type="entry name" value="Nonribosomal peptide synthetase, condensation domain"/>
    <property type="match status" value="1"/>
</dbReference>
<keyword evidence="5" id="KW-1185">Reference proteome</keyword>
<dbReference type="EMBL" id="JARVKM010000057">
    <property type="protein sequence ID" value="KAK9772865.1"/>
    <property type="molecule type" value="Genomic_DNA"/>
</dbReference>
<comment type="caution">
    <text evidence="4">The sequence shown here is derived from an EMBL/GenBank/DDBJ whole genome shotgun (WGS) entry which is preliminary data.</text>
</comment>
<dbReference type="SUPFAM" id="SSF56801">
    <property type="entry name" value="Acetyl-CoA synthetase-like"/>
    <property type="match status" value="1"/>
</dbReference>
<dbReference type="Gene3D" id="3.30.300.30">
    <property type="match status" value="1"/>
</dbReference>
<dbReference type="Pfam" id="PF13193">
    <property type="entry name" value="AMP-binding_C"/>
    <property type="match status" value="1"/>
</dbReference>
<dbReference type="Gene3D" id="1.10.1200.10">
    <property type="entry name" value="ACP-like"/>
    <property type="match status" value="1"/>
</dbReference>
<evidence type="ECO:0000256" key="1">
    <source>
        <dbReference type="ARBA" id="ARBA00022450"/>
    </source>
</evidence>
<dbReference type="SUPFAM" id="SSF47336">
    <property type="entry name" value="ACP-like"/>
    <property type="match status" value="1"/>
</dbReference>
<gene>
    <name evidence="4" type="ORF">SCAR479_10550</name>
</gene>
<name>A0ABR2XGR1_9PEZI</name>
<dbReference type="SMART" id="SM00823">
    <property type="entry name" value="PKS_PP"/>
    <property type="match status" value="1"/>
</dbReference>